<protein>
    <submittedName>
        <fullName evidence="7">ATP F0F1 synthase subunit I</fullName>
    </submittedName>
</protein>
<keyword evidence="2" id="KW-1003">Cell membrane</keyword>
<evidence type="ECO:0000256" key="6">
    <source>
        <dbReference type="SAM" id="Phobius"/>
    </source>
</evidence>
<evidence type="ECO:0000256" key="2">
    <source>
        <dbReference type="ARBA" id="ARBA00022475"/>
    </source>
</evidence>
<comment type="caution">
    <text evidence="7">The sequence shown here is derived from an EMBL/GenBank/DDBJ whole genome shotgun (WGS) entry which is preliminary data.</text>
</comment>
<dbReference type="EMBL" id="SHNN01000001">
    <property type="protein sequence ID" value="MCX2979979.1"/>
    <property type="molecule type" value="Genomic_DNA"/>
</dbReference>
<keyword evidence="8" id="KW-1185">Reference proteome</keyword>
<comment type="subcellular location">
    <subcellularLocation>
        <location evidence="1">Cell membrane</location>
        <topology evidence="1">Multi-pass membrane protein</topology>
    </subcellularLocation>
</comment>
<evidence type="ECO:0000256" key="4">
    <source>
        <dbReference type="ARBA" id="ARBA00022989"/>
    </source>
</evidence>
<feature type="transmembrane region" description="Helical" evidence="6">
    <location>
        <begin position="15"/>
        <end position="33"/>
    </location>
</feature>
<dbReference type="Proteomes" id="UP001143362">
    <property type="component" value="Unassembled WGS sequence"/>
</dbReference>
<keyword evidence="5 6" id="KW-0472">Membrane</keyword>
<gene>
    <name evidence="7" type="ORF">EYC98_03770</name>
</gene>
<accession>A0ABT3TEZ0</accession>
<proteinExistence type="predicted"/>
<keyword evidence="3 6" id="KW-0812">Transmembrane</keyword>
<organism evidence="7 8">
    <name type="scientific">Candidatus Litorirhabdus singularis</name>
    <dbReference type="NCBI Taxonomy" id="2518993"/>
    <lineage>
        <taxon>Bacteria</taxon>
        <taxon>Pseudomonadati</taxon>
        <taxon>Pseudomonadota</taxon>
        <taxon>Gammaproteobacteria</taxon>
        <taxon>Cellvibrionales</taxon>
        <taxon>Halieaceae</taxon>
        <taxon>Candidatus Litorirhabdus</taxon>
    </lineage>
</organism>
<dbReference type="InterPro" id="IPR005598">
    <property type="entry name" value="ATP_synth_I"/>
</dbReference>
<feature type="transmembrane region" description="Helical" evidence="6">
    <location>
        <begin position="84"/>
        <end position="104"/>
    </location>
</feature>
<evidence type="ECO:0000313" key="8">
    <source>
        <dbReference type="Proteomes" id="UP001143362"/>
    </source>
</evidence>
<sequence>MTFREHGLNLPRPPVYRITVGQCLLLALSWWFVRLAGYPVVADSVFYGGLIAVLPQAWFAWRVFQYRGARSATHIARASYSGEVAKFVLTVSGFAAVFALVRPISGGAVFAGYGEMLVIQIVGSWWLLK</sequence>
<feature type="transmembrane region" description="Helical" evidence="6">
    <location>
        <begin position="110"/>
        <end position="128"/>
    </location>
</feature>
<feature type="transmembrane region" description="Helical" evidence="6">
    <location>
        <begin position="45"/>
        <end position="64"/>
    </location>
</feature>
<name>A0ABT3TEZ0_9GAMM</name>
<evidence type="ECO:0000313" key="7">
    <source>
        <dbReference type="EMBL" id="MCX2979979.1"/>
    </source>
</evidence>
<dbReference type="Pfam" id="PF03899">
    <property type="entry name" value="ATP-synt_I"/>
    <property type="match status" value="1"/>
</dbReference>
<keyword evidence="4 6" id="KW-1133">Transmembrane helix</keyword>
<evidence type="ECO:0000256" key="1">
    <source>
        <dbReference type="ARBA" id="ARBA00004651"/>
    </source>
</evidence>
<evidence type="ECO:0000256" key="3">
    <source>
        <dbReference type="ARBA" id="ARBA00022692"/>
    </source>
</evidence>
<evidence type="ECO:0000256" key="5">
    <source>
        <dbReference type="ARBA" id="ARBA00023136"/>
    </source>
</evidence>
<reference evidence="7" key="1">
    <citation type="submission" date="2019-02" db="EMBL/GenBank/DDBJ databases">
        <authorList>
            <person name="Li S.-H."/>
        </authorList>
    </citation>
    <scope>NUCLEOTIDE SEQUENCE</scope>
    <source>
        <strain evidence="7">IMCC14734</strain>
    </source>
</reference>